<evidence type="ECO:0000256" key="1">
    <source>
        <dbReference type="ARBA" id="ARBA00012513"/>
    </source>
</evidence>
<dbReference type="GO" id="GO:0000245">
    <property type="term" value="P:spliceosomal complex assembly"/>
    <property type="evidence" value="ECO:0007669"/>
    <property type="project" value="TreeGrafter"/>
</dbReference>
<dbReference type="Gene3D" id="1.10.510.10">
    <property type="entry name" value="Transferase(Phosphotransferase) domain 1"/>
    <property type="match status" value="1"/>
</dbReference>
<evidence type="ECO:0000313" key="11">
    <source>
        <dbReference type="Proteomes" id="UP000054166"/>
    </source>
</evidence>
<gene>
    <name evidence="10" type="ORF">PILCRDRAFT_96103</name>
</gene>
<evidence type="ECO:0000256" key="4">
    <source>
        <dbReference type="ARBA" id="ARBA00022741"/>
    </source>
</evidence>
<dbReference type="SMART" id="SM00220">
    <property type="entry name" value="S_TKc"/>
    <property type="match status" value="1"/>
</dbReference>
<organism evidence="10 11">
    <name type="scientific">Piloderma croceum (strain F 1598)</name>
    <dbReference type="NCBI Taxonomy" id="765440"/>
    <lineage>
        <taxon>Eukaryota</taxon>
        <taxon>Fungi</taxon>
        <taxon>Dikarya</taxon>
        <taxon>Basidiomycota</taxon>
        <taxon>Agaricomycotina</taxon>
        <taxon>Agaricomycetes</taxon>
        <taxon>Agaricomycetidae</taxon>
        <taxon>Atheliales</taxon>
        <taxon>Atheliaceae</taxon>
        <taxon>Piloderma</taxon>
    </lineage>
</organism>
<evidence type="ECO:0000256" key="5">
    <source>
        <dbReference type="ARBA" id="ARBA00022777"/>
    </source>
</evidence>
<dbReference type="EC" id="2.7.11.1" evidence="1"/>
<dbReference type="Proteomes" id="UP000054166">
    <property type="component" value="Unassembled WGS sequence"/>
</dbReference>
<dbReference type="GO" id="GO:0005524">
    <property type="term" value="F:ATP binding"/>
    <property type="evidence" value="ECO:0007669"/>
    <property type="project" value="UniProtKB-KW"/>
</dbReference>
<protein>
    <recommendedName>
        <fullName evidence="1">non-specific serine/threonine protein kinase</fullName>
        <ecNumber evidence="1">2.7.11.1</ecNumber>
    </recommendedName>
</protein>
<accession>A0A0C3BK77</accession>
<comment type="catalytic activity">
    <reaction evidence="8">
        <text>L-seryl-[protein] + ATP = O-phospho-L-seryl-[protein] + ADP + H(+)</text>
        <dbReference type="Rhea" id="RHEA:17989"/>
        <dbReference type="Rhea" id="RHEA-COMP:9863"/>
        <dbReference type="Rhea" id="RHEA-COMP:11604"/>
        <dbReference type="ChEBI" id="CHEBI:15378"/>
        <dbReference type="ChEBI" id="CHEBI:29999"/>
        <dbReference type="ChEBI" id="CHEBI:30616"/>
        <dbReference type="ChEBI" id="CHEBI:83421"/>
        <dbReference type="ChEBI" id="CHEBI:456216"/>
        <dbReference type="EC" id="2.7.11.1"/>
    </reaction>
</comment>
<dbReference type="GO" id="GO:0005634">
    <property type="term" value="C:nucleus"/>
    <property type="evidence" value="ECO:0007669"/>
    <property type="project" value="TreeGrafter"/>
</dbReference>
<dbReference type="STRING" id="765440.A0A0C3BK77"/>
<evidence type="ECO:0000259" key="9">
    <source>
        <dbReference type="PROSITE" id="PS50011"/>
    </source>
</evidence>
<keyword evidence="3" id="KW-0808">Transferase</keyword>
<dbReference type="PANTHER" id="PTHR47634">
    <property type="entry name" value="PROTEIN KINASE DOMAIN-CONTAINING PROTEIN-RELATED"/>
    <property type="match status" value="1"/>
</dbReference>
<reference evidence="10 11" key="1">
    <citation type="submission" date="2014-04" db="EMBL/GenBank/DDBJ databases">
        <authorList>
            <consortium name="DOE Joint Genome Institute"/>
            <person name="Kuo A."/>
            <person name="Tarkka M."/>
            <person name="Buscot F."/>
            <person name="Kohler A."/>
            <person name="Nagy L.G."/>
            <person name="Floudas D."/>
            <person name="Copeland A."/>
            <person name="Barry K.W."/>
            <person name="Cichocki N."/>
            <person name="Veneault-Fourrey C."/>
            <person name="LaButti K."/>
            <person name="Lindquist E.A."/>
            <person name="Lipzen A."/>
            <person name="Lundell T."/>
            <person name="Morin E."/>
            <person name="Murat C."/>
            <person name="Sun H."/>
            <person name="Tunlid A."/>
            <person name="Henrissat B."/>
            <person name="Grigoriev I.V."/>
            <person name="Hibbett D.S."/>
            <person name="Martin F."/>
            <person name="Nordberg H.P."/>
            <person name="Cantor M.N."/>
            <person name="Hua S.X."/>
        </authorList>
    </citation>
    <scope>NUCLEOTIDE SEQUENCE [LARGE SCALE GENOMIC DNA]</scope>
    <source>
        <strain evidence="10 11">F 1598</strain>
    </source>
</reference>
<dbReference type="InParanoid" id="A0A0C3BK77"/>
<evidence type="ECO:0000256" key="6">
    <source>
        <dbReference type="ARBA" id="ARBA00022840"/>
    </source>
</evidence>
<name>A0A0C3BK77_PILCF</name>
<sequence length="429" mass="48120">MYSDPFTTFRTCNSARASGAMTAKLMGADATFLRCVLRKHPHPKHVLSPLSQFHLSSISVRINDKDDGEEFVCDEEPHMLTPEQGCGYYPITLGQQLGEGKLEIVRKLGSAGYSSVWLARTLGNIRNAYVAVTVSATVGVLDGYIVEANSLRTVKSTNPNHPGYKHCLHLYDATYDNSYHGPHICLVTDVLGANISSLRRLQPNGAFPVAVTKRIIKQTLLAFDYLHRECDLMHTDQEDAAITCLLQEIPSIIYKPRIKPDLSPDPIITVKSQPLPSFGLAQPTLLRAPEVILGHRGLHPSTYGRLVFEYLTGVALFKLWESSMSLEDVHLQRIFGHIGPFPSGFLQACQCRDDFFEEQERILIIYQGSLLRTHNLFPSAIERCLRAYKIMDERQILPAATFTRRCLTIDPRERPTSLELLNDDWLGDA</sequence>
<proteinExistence type="predicted"/>
<evidence type="ECO:0000256" key="3">
    <source>
        <dbReference type="ARBA" id="ARBA00022679"/>
    </source>
</evidence>
<dbReference type="OrthoDB" id="5979581at2759"/>
<dbReference type="AlphaFoldDB" id="A0A0C3BK77"/>
<reference evidence="11" key="2">
    <citation type="submission" date="2015-01" db="EMBL/GenBank/DDBJ databases">
        <title>Evolutionary Origins and Diversification of the Mycorrhizal Mutualists.</title>
        <authorList>
            <consortium name="DOE Joint Genome Institute"/>
            <consortium name="Mycorrhizal Genomics Consortium"/>
            <person name="Kohler A."/>
            <person name="Kuo A."/>
            <person name="Nagy L.G."/>
            <person name="Floudas D."/>
            <person name="Copeland A."/>
            <person name="Barry K.W."/>
            <person name="Cichocki N."/>
            <person name="Veneault-Fourrey C."/>
            <person name="LaButti K."/>
            <person name="Lindquist E.A."/>
            <person name="Lipzen A."/>
            <person name="Lundell T."/>
            <person name="Morin E."/>
            <person name="Murat C."/>
            <person name="Riley R."/>
            <person name="Ohm R."/>
            <person name="Sun H."/>
            <person name="Tunlid A."/>
            <person name="Henrissat B."/>
            <person name="Grigoriev I.V."/>
            <person name="Hibbett D.S."/>
            <person name="Martin F."/>
        </authorList>
    </citation>
    <scope>NUCLEOTIDE SEQUENCE [LARGE SCALE GENOMIC DNA]</scope>
    <source>
        <strain evidence="11">F 1598</strain>
    </source>
</reference>
<dbReference type="EMBL" id="KN832981">
    <property type="protein sequence ID" value="KIM86778.1"/>
    <property type="molecule type" value="Genomic_DNA"/>
</dbReference>
<keyword evidence="2" id="KW-0723">Serine/threonine-protein kinase</keyword>
<dbReference type="GO" id="GO:0005737">
    <property type="term" value="C:cytoplasm"/>
    <property type="evidence" value="ECO:0007669"/>
    <property type="project" value="TreeGrafter"/>
</dbReference>
<feature type="domain" description="Protein kinase" evidence="9">
    <location>
        <begin position="102"/>
        <end position="426"/>
    </location>
</feature>
<dbReference type="GO" id="GO:0004674">
    <property type="term" value="F:protein serine/threonine kinase activity"/>
    <property type="evidence" value="ECO:0007669"/>
    <property type="project" value="UniProtKB-KW"/>
</dbReference>
<comment type="catalytic activity">
    <reaction evidence="7">
        <text>L-threonyl-[protein] + ATP = O-phospho-L-threonyl-[protein] + ADP + H(+)</text>
        <dbReference type="Rhea" id="RHEA:46608"/>
        <dbReference type="Rhea" id="RHEA-COMP:11060"/>
        <dbReference type="Rhea" id="RHEA-COMP:11605"/>
        <dbReference type="ChEBI" id="CHEBI:15378"/>
        <dbReference type="ChEBI" id="CHEBI:30013"/>
        <dbReference type="ChEBI" id="CHEBI:30616"/>
        <dbReference type="ChEBI" id="CHEBI:61977"/>
        <dbReference type="ChEBI" id="CHEBI:456216"/>
        <dbReference type="EC" id="2.7.11.1"/>
    </reaction>
</comment>
<dbReference type="InterPro" id="IPR000719">
    <property type="entry name" value="Prot_kinase_dom"/>
</dbReference>
<dbReference type="InterPro" id="IPR011009">
    <property type="entry name" value="Kinase-like_dom_sf"/>
</dbReference>
<dbReference type="PANTHER" id="PTHR47634:SF9">
    <property type="entry name" value="PROTEIN KINASE DOMAIN-CONTAINING PROTEIN-RELATED"/>
    <property type="match status" value="1"/>
</dbReference>
<evidence type="ECO:0000313" key="10">
    <source>
        <dbReference type="EMBL" id="KIM86778.1"/>
    </source>
</evidence>
<keyword evidence="4" id="KW-0547">Nucleotide-binding</keyword>
<dbReference type="InterPro" id="IPR051334">
    <property type="entry name" value="SRPK"/>
</dbReference>
<keyword evidence="6" id="KW-0067">ATP-binding</keyword>
<evidence type="ECO:0000256" key="7">
    <source>
        <dbReference type="ARBA" id="ARBA00047899"/>
    </source>
</evidence>
<dbReference type="Gene3D" id="3.30.200.20">
    <property type="entry name" value="Phosphorylase Kinase, domain 1"/>
    <property type="match status" value="1"/>
</dbReference>
<keyword evidence="5" id="KW-0418">Kinase</keyword>
<evidence type="ECO:0000256" key="8">
    <source>
        <dbReference type="ARBA" id="ARBA00048679"/>
    </source>
</evidence>
<dbReference type="SUPFAM" id="SSF56112">
    <property type="entry name" value="Protein kinase-like (PK-like)"/>
    <property type="match status" value="1"/>
</dbReference>
<evidence type="ECO:0000256" key="2">
    <source>
        <dbReference type="ARBA" id="ARBA00022527"/>
    </source>
</evidence>
<keyword evidence="11" id="KW-1185">Reference proteome</keyword>
<dbReference type="GO" id="GO:0050684">
    <property type="term" value="P:regulation of mRNA processing"/>
    <property type="evidence" value="ECO:0007669"/>
    <property type="project" value="TreeGrafter"/>
</dbReference>
<dbReference type="PROSITE" id="PS50011">
    <property type="entry name" value="PROTEIN_KINASE_DOM"/>
    <property type="match status" value="1"/>
</dbReference>
<dbReference type="HOGENOM" id="CLU_000288_81_13_1"/>